<protein>
    <recommendedName>
        <fullName evidence="5">Esterase</fullName>
    </recommendedName>
</protein>
<dbReference type="Proteomes" id="UP000006251">
    <property type="component" value="Unassembled WGS sequence"/>
</dbReference>
<dbReference type="STRING" id="1121922.GCA_000428905_03824"/>
<organism evidence="3 4">
    <name type="scientific">Brumicola pallidula DSM 14239 = ACAM 615</name>
    <dbReference type="NCBI Taxonomy" id="1121922"/>
    <lineage>
        <taxon>Bacteria</taxon>
        <taxon>Pseudomonadati</taxon>
        <taxon>Pseudomonadota</taxon>
        <taxon>Gammaproteobacteria</taxon>
        <taxon>Alteromonadales</taxon>
        <taxon>Alteromonadaceae</taxon>
        <taxon>Brumicola</taxon>
    </lineage>
</organism>
<keyword evidence="2" id="KW-0378">Hydrolase</keyword>
<dbReference type="PANTHER" id="PTHR40841:SF2">
    <property type="entry name" value="SIDEROPHORE-DEGRADING ESTERASE (EUROFUNG)"/>
    <property type="match status" value="1"/>
</dbReference>
<reference evidence="4" key="1">
    <citation type="journal article" date="2014" name="Environ. Microbiol.">
        <title>Comparative genomics of the marine bacterial genus Glaciecola reveals the high degree of genomic diversity and genomic characteristic for cold adaptation.</title>
        <authorList>
            <person name="Qin Q.L."/>
            <person name="Xie B.B."/>
            <person name="Yu Y."/>
            <person name="Shu Y.L."/>
            <person name="Rong J.C."/>
            <person name="Zhang Y.J."/>
            <person name="Zhao D.L."/>
            <person name="Chen X.L."/>
            <person name="Zhang X.Y."/>
            <person name="Chen B."/>
            <person name="Zhou B.C."/>
            <person name="Zhang Y.Z."/>
        </authorList>
    </citation>
    <scope>NUCLEOTIDE SEQUENCE [LARGE SCALE GENOMIC DNA]</scope>
    <source>
        <strain evidence="4">ACAM 615</strain>
    </source>
</reference>
<dbReference type="AlphaFoldDB" id="K6ZJ29"/>
<dbReference type="InterPro" id="IPR052558">
    <property type="entry name" value="Siderophore_Hydrolase_D"/>
</dbReference>
<dbReference type="Gene3D" id="3.40.50.1820">
    <property type="entry name" value="alpha/beta hydrolase"/>
    <property type="match status" value="1"/>
</dbReference>
<name>K6ZJ29_9ALTE</name>
<sequence>MHDLTPSDPDWSGWPDEMLTSESIGGGPDFRDFLLNTLKPLIESRFPVDASNSVLFGHSFGGLFALNTMLEAPGAFANILSLSPSLWFAERRILKTLQKRLENAVKFSEKIAIYVGGREENIASESSRMTSNVEALGKIIAAQKSNFGGSDIQVLADRTHHNILGQGVTMGLEFLLSHESRKK</sequence>
<dbReference type="GO" id="GO:0016788">
    <property type="term" value="F:hydrolase activity, acting on ester bonds"/>
    <property type="evidence" value="ECO:0007669"/>
    <property type="project" value="TreeGrafter"/>
</dbReference>
<keyword evidence="4" id="KW-1185">Reference proteome</keyword>
<dbReference type="OrthoDB" id="9784036at2"/>
<evidence type="ECO:0000256" key="2">
    <source>
        <dbReference type="ARBA" id="ARBA00022801"/>
    </source>
</evidence>
<dbReference type="InterPro" id="IPR029058">
    <property type="entry name" value="AB_hydrolase_fold"/>
</dbReference>
<evidence type="ECO:0000313" key="4">
    <source>
        <dbReference type="Proteomes" id="UP000006251"/>
    </source>
</evidence>
<dbReference type="RefSeq" id="WP_006011313.1">
    <property type="nucleotide sequence ID" value="NZ_AUAV01000028.1"/>
</dbReference>
<proteinExistence type="inferred from homology"/>
<comment type="caution">
    <text evidence="3">The sequence shown here is derived from an EMBL/GenBank/DDBJ whole genome shotgun (WGS) entry which is preliminary data.</text>
</comment>
<comment type="similarity">
    <text evidence="1">Belongs to the esterase D family.</text>
</comment>
<evidence type="ECO:0000313" key="3">
    <source>
        <dbReference type="EMBL" id="GAC28888.1"/>
    </source>
</evidence>
<dbReference type="Pfam" id="PF00756">
    <property type="entry name" value="Esterase"/>
    <property type="match status" value="1"/>
</dbReference>
<evidence type="ECO:0008006" key="5">
    <source>
        <dbReference type="Google" id="ProtNLM"/>
    </source>
</evidence>
<dbReference type="PANTHER" id="PTHR40841">
    <property type="entry name" value="SIDEROPHORE TRIACETYLFUSARININE C ESTERASE"/>
    <property type="match status" value="1"/>
</dbReference>
<accession>K6ZJ29</accession>
<evidence type="ECO:0000256" key="1">
    <source>
        <dbReference type="ARBA" id="ARBA00005622"/>
    </source>
</evidence>
<gene>
    <name evidence="3" type="ORF">GPAL_2027</name>
</gene>
<dbReference type="SUPFAM" id="SSF53474">
    <property type="entry name" value="alpha/beta-Hydrolases"/>
    <property type="match status" value="1"/>
</dbReference>
<dbReference type="EMBL" id="BAEQ01000034">
    <property type="protein sequence ID" value="GAC28888.1"/>
    <property type="molecule type" value="Genomic_DNA"/>
</dbReference>
<dbReference type="InterPro" id="IPR000801">
    <property type="entry name" value="Esterase-like"/>
</dbReference>